<sequence length="217" mass="25575">MESVCIDVVATIMRYSDPKSIVNIFSLCRYYNKLLSSDVYNNLWKDLVHKYYRDYYIPTSNNYTQTFITLYNGYSFPPPITMTKNISLTKTEYNVSLSIGSICMLEYDRMEPMLNMVLCKDYKGDGYLEVICPSFHKDRIGYKLGMDLGMLGSQRNEYEDMYNRHKLLKDKPKNGAYKIFIIDIRKLGFHVKFSNTIHDEYYMDFLLDIPHLLSCDT</sequence>
<proteinExistence type="predicted"/>
<dbReference type="RefSeq" id="YP_009448718.1">
    <property type="nucleotide sequence ID" value="NC_036594.1"/>
</dbReference>
<evidence type="ECO:0000313" key="1">
    <source>
        <dbReference type="EMBL" id="SNW62416.1"/>
    </source>
</evidence>
<organism evidence="1">
    <name type="scientific">Orpheovirus IHUMI-LCC2</name>
    <dbReference type="NCBI Taxonomy" id="2023057"/>
    <lineage>
        <taxon>Viruses</taxon>
        <taxon>Varidnaviria</taxon>
        <taxon>Bamfordvirae</taxon>
        <taxon>Nucleocytoviricota</taxon>
        <taxon>Megaviricetes</taxon>
        <taxon>Pimascovirales</taxon>
        <taxon>Ocovirineae</taxon>
        <taxon>Orpheoviridae</taxon>
        <taxon>Alphaorpheovirus</taxon>
        <taxon>Alphaorpheovirus massiliense</taxon>
    </lineage>
</organism>
<dbReference type="GeneID" id="35382309"/>
<accession>A0A2I2L4F6</accession>
<dbReference type="Proteomes" id="UP000236316">
    <property type="component" value="Segment"/>
</dbReference>
<dbReference type="KEGG" id="vg:35382309"/>
<dbReference type="SUPFAM" id="SSF81383">
    <property type="entry name" value="F-box domain"/>
    <property type="match status" value="1"/>
</dbReference>
<protein>
    <submittedName>
        <fullName evidence="1">F-box domain-containing protein</fullName>
    </submittedName>
</protein>
<name>A0A2I2L4F6_9VIRU</name>
<dbReference type="InterPro" id="IPR036047">
    <property type="entry name" value="F-box-like_dom_sf"/>
</dbReference>
<reference evidence="1" key="1">
    <citation type="submission" date="2017-08" db="EMBL/GenBank/DDBJ databases">
        <authorList>
            <consortium name="Urmite Genomes"/>
        </authorList>
    </citation>
    <scope>NUCLEOTIDE SEQUENCE [LARGE SCALE GENOMIC DNA]</scope>
    <source>
        <strain evidence="1">IHUMI-LCC2</strain>
    </source>
</reference>
<dbReference type="EMBL" id="LT906555">
    <property type="protein sequence ID" value="SNW62416.1"/>
    <property type="molecule type" value="Genomic_DNA"/>
</dbReference>
<gene>
    <name evidence="1" type="ORF">ORPV_512</name>
</gene>
<evidence type="ECO:0000313" key="2">
    <source>
        <dbReference type="Proteomes" id="UP000236316"/>
    </source>
</evidence>
<keyword evidence="2" id="KW-1185">Reference proteome</keyword>